<dbReference type="Proteomes" id="UP000729402">
    <property type="component" value="Unassembled WGS sequence"/>
</dbReference>
<protein>
    <submittedName>
        <fullName evidence="1">Uncharacterized protein</fullName>
    </submittedName>
</protein>
<gene>
    <name evidence="1" type="ORF">GUJ93_ZPchr0010g9351</name>
</gene>
<reference evidence="1" key="2">
    <citation type="submission" date="2021-02" db="EMBL/GenBank/DDBJ databases">
        <authorList>
            <person name="Kimball J.A."/>
            <person name="Haas M.W."/>
            <person name="Macchietto M."/>
            <person name="Kono T."/>
            <person name="Duquette J."/>
            <person name="Shao M."/>
        </authorList>
    </citation>
    <scope>NUCLEOTIDE SEQUENCE</scope>
    <source>
        <tissue evidence="1">Fresh leaf tissue</tissue>
    </source>
</reference>
<comment type="caution">
    <text evidence="1">The sequence shown here is derived from an EMBL/GenBank/DDBJ whole genome shotgun (WGS) entry which is preliminary data.</text>
</comment>
<dbReference type="EMBL" id="JAAALK010000082">
    <property type="protein sequence ID" value="KAG8088526.1"/>
    <property type="molecule type" value="Genomic_DNA"/>
</dbReference>
<evidence type="ECO:0000313" key="1">
    <source>
        <dbReference type="EMBL" id="KAG8088526.1"/>
    </source>
</evidence>
<dbReference type="AlphaFoldDB" id="A0A8J6BND7"/>
<name>A0A8J6BND7_ZIZPA</name>
<accession>A0A8J6BND7</accession>
<keyword evidence="2" id="KW-1185">Reference proteome</keyword>
<sequence>MRGSNEVKQHSHVALPGSLRIGCEAPLLAPGMCSAAALAPRREKQAVTAKPPAHAISPKKSRRTAAAACTSAKAILSAQLPTRACAA</sequence>
<reference evidence="1" key="1">
    <citation type="journal article" date="2021" name="bioRxiv">
        <title>Whole Genome Assembly and Annotation of Northern Wild Rice, Zizania palustris L., Supports a Whole Genome Duplication in the Zizania Genus.</title>
        <authorList>
            <person name="Haas M."/>
            <person name="Kono T."/>
            <person name="Macchietto M."/>
            <person name="Millas R."/>
            <person name="McGilp L."/>
            <person name="Shao M."/>
            <person name="Duquette J."/>
            <person name="Hirsch C.N."/>
            <person name="Kimball J."/>
        </authorList>
    </citation>
    <scope>NUCLEOTIDE SEQUENCE</scope>
    <source>
        <tissue evidence="1">Fresh leaf tissue</tissue>
    </source>
</reference>
<evidence type="ECO:0000313" key="2">
    <source>
        <dbReference type="Proteomes" id="UP000729402"/>
    </source>
</evidence>
<proteinExistence type="predicted"/>
<organism evidence="1 2">
    <name type="scientific">Zizania palustris</name>
    <name type="common">Northern wild rice</name>
    <dbReference type="NCBI Taxonomy" id="103762"/>
    <lineage>
        <taxon>Eukaryota</taxon>
        <taxon>Viridiplantae</taxon>
        <taxon>Streptophyta</taxon>
        <taxon>Embryophyta</taxon>
        <taxon>Tracheophyta</taxon>
        <taxon>Spermatophyta</taxon>
        <taxon>Magnoliopsida</taxon>
        <taxon>Liliopsida</taxon>
        <taxon>Poales</taxon>
        <taxon>Poaceae</taxon>
        <taxon>BOP clade</taxon>
        <taxon>Oryzoideae</taxon>
        <taxon>Oryzeae</taxon>
        <taxon>Zizaniinae</taxon>
        <taxon>Zizania</taxon>
    </lineage>
</organism>